<evidence type="ECO:0000259" key="1">
    <source>
        <dbReference type="PROSITE" id="PS50994"/>
    </source>
</evidence>
<reference evidence="2 3" key="1">
    <citation type="journal article" date="2016" name="Nat. Commun.">
        <title>Thousands of microbial genomes shed light on interconnected biogeochemical processes in an aquifer system.</title>
        <authorList>
            <person name="Anantharaman K."/>
            <person name="Brown C.T."/>
            <person name="Hug L.A."/>
            <person name="Sharon I."/>
            <person name="Castelle C.J."/>
            <person name="Probst A.J."/>
            <person name="Thomas B.C."/>
            <person name="Singh A."/>
            <person name="Wilkins M.J."/>
            <person name="Karaoz U."/>
            <person name="Brodie E.L."/>
            <person name="Williams K.H."/>
            <person name="Hubbard S.S."/>
            <person name="Banfield J.F."/>
        </authorList>
    </citation>
    <scope>NUCLEOTIDE SEQUENCE [LARGE SCALE GENOMIC DNA]</scope>
</reference>
<proteinExistence type="predicted"/>
<dbReference type="GO" id="GO:0015074">
    <property type="term" value="P:DNA integration"/>
    <property type="evidence" value="ECO:0007669"/>
    <property type="project" value="InterPro"/>
</dbReference>
<dbReference type="InterPro" id="IPR012337">
    <property type="entry name" value="RNaseH-like_sf"/>
</dbReference>
<feature type="non-terminal residue" evidence="2">
    <location>
        <position position="332"/>
    </location>
</feature>
<dbReference type="Gene3D" id="3.30.420.10">
    <property type="entry name" value="Ribonuclease H-like superfamily/Ribonuclease H"/>
    <property type="match status" value="1"/>
</dbReference>
<dbReference type="PROSITE" id="PS50994">
    <property type="entry name" value="INTEGRASE"/>
    <property type="match status" value="1"/>
</dbReference>
<protein>
    <recommendedName>
        <fullName evidence="1">Integrase catalytic domain-containing protein</fullName>
    </recommendedName>
</protein>
<comment type="caution">
    <text evidence="2">The sequence shown here is derived from an EMBL/GenBank/DDBJ whole genome shotgun (WGS) entry which is preliminary data.</text>
</comment>
<evidence type="ECO:0000313" key="2">
    <source>
        <dbReference type="EMBL" id="OGN05050.1"/>
    </source>
</evidence>
<dbReference type="SUPFAM" id="SSF53098">
    <property type="entry name" value="Ribonuclease H-like"/>
    <property type="match status" value="1"/>
</dbReference>
<organism evidence="2 3">
    <name type="scientific">Candidatus Yanofskybacteria bacterium RIFCSPHIGHO2_01_FULL_44_17</name>
    <dbReference type="NCBI Taxonomy" id="1802668"/>
    <lineage>
        <taxon>Bacteria</taxon>
        <taxon>Candidatus Yanofskyibacteriota</taxon>
    </lineage>
</organism>
<dbReference type="InterPro" id="IPR036397">
    <property type="entry name" value="RNaseH_sf"/>
</dbReference>
<feature type="domain" description="Integrase catalytic" evidence="1">
    <location>
        <begin position="175"/>
        <end position="332"/>
    </location>
</feature>
<accession>A0A1F8EXJ7</accession>
<dbReference type="InterPro" id="IPR001584">
    <property type="entry name" value="Integrase_cat-core"/>
</dbReference>
<name>A0A1F8EXJ7_9BACT</name>
<evidence type="ECO:0000313" key="3">
    <source>
        <dbReference type="Proteomes" id="UP000177507"/>
    </source>
</evidence>
<sequence length="332" mass="39745">MRQFNKFAGTKGFLKLADYALRWAHMITEKAKHKARVLAHWQKHGLASTLDAFGVKRRTLFEWKQQFKKGGQKAEALNEKSRTPKTIRKRSWPPEVLNEIKRQRQEHPNLGKEKLYPEILLFCQERQFICPKPKTIGRLIKDLGGLRIAPQRLSHFGRIKPLNRRKVLRKPKDFKTEYPGHLVALDSIERFVHGMRRYVITFEDIHTRFGFAWATKSHASLAAKEFFDICRVIFPYPMSFILTDNGSEFKKHFNEELNRLHFTHYHTYPRTPKMNAHCERFNRTIQEEYIDYHVFELLEPELFNQGLIDWLIWYNTRRVHYAFKNQFSPVQY</sequence>
<dbReference type="EMBL" id="MGJI01000014">
    <property type="protein sequence ID" value="OGN05050.1"/>
    <property type="molecule type" value="Genomic_DNA"/>
</dbReference>
<dbReference type="AlphaFoldDB" id="A0A1F8EXJ7"/>
<dbReference type="Proteomes" id="UP000177507">
    <property type="component" value="Unassembled WGS sequence"/>
</dbReference>
<dbReference type="GO" id="GO:0003676">
    <property type="term" value="F:nucleic acid binding"/>
    <property type="evidence" value="ECO:0007669"/>
    <property type="project" value="InterPro"/>
</dbReference>
<gene>
    <name evidence="2" type="ORF">A2831_00050</name>
</gene>
<dbReference type="Pfam" id="PF13683">
    <property type="entry name" value="rve_3"/>
    <property type="match status" value="1"/>
</dbReference>